<keyword evidence="3" id="KW-0067">ATP-binding</keyword>
<dbReference type="PANTHER" id="PTHR45832:SF22">
    <property type="entry name" value="SERINE_THREONINE-PROTEIN KINASE SAMKA-RELATED"/>
    <property type="match status" value="1"/>
</dbReference>
<feature type="compositionally biased region" description="Basic and acidic residues" evidence="4">
    <location>
        <begin position="467"/>
        <end position="485"/>
    </location>
</feature>
<keyword evidence="7" id="KW-0808">Transferase</keyword>
<reference evidence="7 8" key="1">
    <citation type="journal article" date="2010" name="J. Bacteriol.">
        <title>Biochemical characterization of a novel indole prenyltransferase from Streptomyces sp. SN-593.</title>
        <authorList>
            <person name="Takahashi S."/>
            <person name="Takagi H."/>
            <person name="Toyoda A."/>
            <person name="Uramoto M."/>
            <person name="Nogawa T."/>
            <person name="Ueki M."/>
            <person name="Sakaki Y."/>
            <person name="Osada H."/>
        </authorList>
    </citation>
    <scope>NUCLEOTIDE SEQUENCE [LARGE SCALE GENOMIC DNA]</scope>
    <source>
        <strain evidence="7 8">SN-593</strain>
    </source>
</reference>
<evidence type="ECO:0000259" key="6">
    <source>
        <dbReference type="PROSITE" id="PS50011"/>
    </source>
</evidence>
<accession>A0A7U3UVG7</accession>
<gene>
    <name evidence="7" type="ORF">RVR_6302</name>
</gene>
<keyword evidence="5" id="KW-1133">Transmembrane helix</keyword>
<feature type="compositionally biased region" description="Low complexity" evidence="4">
    <location>
        <begin position="544"/>
        <end position="556"/>
    </location>
</feature>
<keyword evidence="2" id="KW-0547">Nucleotide-binding</keyword>
<reference evidence="7 8" key="2">
    <citation type="journal article" date="2011" name="J. Antibiot.">
        <title>Furaquinocins I and J: novel polyketide isoprenoid hybrid compounds from Streptomyces reveromyceticus SN-593.</title>
        <authorList>
            <person name="Panthee S."/>
            <person name="Takahashi S."/>
            <person name="Takagi H."/>
            <person name="Nogawa T."/>
            <person name="Oowada E."/>
            <person name="Uramoto M."/>
            <person name="Osada H."/>
        </authorList>
    </citation>
    <scope>NUCLEOTIDE SEQUENCE [LARGE SCALE GENOMIC DNA]</scope>
    <source>
        <strain evidence="7 8">SN-593</strain>
    </source>
</reference>
<dbReference type="Gene3D" id="1.10.510.10">
    <property type="entry name" value="Transferase(Phosphotransferase) domain 1"/>
    <property type="match status" value="1"/>
</dbReference>
<evidence type="ECO:0000256" key="1">
    <source>
        <dbReference type="ARBA" id="ARBA00008874"/>
    </source>
</evidence>
<keyword evidence="7" id="KW-0418">Kinase</keyword>
<evidence type="ECO:0000313" key="8">
    <source>
        <dbReference type="Proteomes" id="UP000595703"/>
    </source>
</evidence>
<feature type="region of interest" description="Disordered" evidence="4">
    <location>
        <begin position="340"/>
        <end position="485"/>
    </location>
</feature>
<dbReference type="InterPro" id="IPR051931">
    <property type="entry name" value="PAK3-like"/>
</dbReference>
<keyword evidence="5" id="KW-0472">Membrane</keyword>
<dbReference type="KEGG" id="arev:RVR_6302"/>
<dbReference type="PANTHER" id="PTHR45832">
    <property type="entry name" value="SERINE/THREONINE-PROTEIN KINASE SAMKA-RELATED-RELATED"/>
    <property type="match status" value="1"/>
</dbReference>
<name>A0A7U3UVG7_9ACTN</name>
<evidence type="ECO:0000256" key="3">
    <source>
        <dbReference type="ARBA" id="ARBA00022840"/>
    </source>
</evidence>
<dbReference type="GO" id="GO:0004674">
    <property type="term" value="F:protein serine/threonine kinase activity"/>
    <property type="evidence" value="ECO:0007669"/>
    <property type="project" value="UniProtKB-KW"/>
</dbReference>
<dbReference type="AlphaFoldDB" id="A0A7U3UVG7"/>
<dbReference type="SUPFAM" id="SSF56112">
    <property type="entry name" value="Protein kinase-like (PK-like)"/>
    <property type="match status" value="1"/>
</dbReference>
<keyword evidence="5" id="KW-0812">Transmembrane</keyword>
<keyword evidence="8" id="KW-1185">Reference proteome</keyword>
<feature type="compositionally biased region" description="Basic residues" evidence="4">
    <location>
        <begin position="356"/>
        <end position="371"/>
    </location>
</feature>
<evidence type="ECO:0000256" key="2">
    <source>
        <dbReference type="ARBA" id="ARBA00022741"/>
    </source>
</evidence>
<organism evidence="7 8">
    <name type="scientific">Actinacidiphila reveromycinica</name>
    <dbReference type="NCBI Taxonomy" id="659352"/>
    <lineage>
        <taxon>Bacteria</taxon>
        <taxon>Bacillati</taxon>
        <taxon>Actinomycetota</taxon>
        <taxon>Actinomycetes</taxon>
        <taxon>Kitasatosporales</taxon>
        <taxon>Streptomycetaceae</taxon>
        <taxon>Actinacidiphila</taxon>
    </lineage>
</organism>
<feature type="domain" description="Protein kinase" evidence="6">
    <location>
        <begin position="1"/>
        <end position="333"/>
    </location>
</feature>
<reference evidence="7 8" key="4">
    <citation type="journal article" date="2020" name="Sci. Rep.">
        <title>beta-carboline chemical signals induce reveromycin production through a LuxR family regulator in Streptomyces sp. SN-593.</title>
        <authorList>
            <person name="Panthee S."/>
            <person name="Kito N."/>
            <person name="Hayashi T."/>
            <person name="Shimizu T."/>
            <person name="Ishikawa J."/>
            <person name="Hamamoto H."/>
            <person name="Osada H."/>
            <person name="Takahashi S."/>
        </authorList>
    </citation>
    <scope>NUCLEOTIDE SEQUENCE [LARGE SCALE GENOMIC DNA]</scope>
    <source>
        <strain evidence="7 8">SN-593</strain>
    </source>
</reference>
<dbReference type="GO" id="GO:0005524">
    <property type="term" value="F:ATP binding"/>
    <property type="evidence" value="ECO:0007669"/>
    <property type="project" value="UniProtKB-KW"/>
</dbReference>
<keyword evidence="7" id="KW-0723">Serine/threonine-protein kinase</keyword>
<evidence type="ECO:0000256" key="5">
    <source>
        <dbReference type="SAM" id="Phobius"/>
    </source>
</evidence>
<protein>
    <submittedName>
        <fullName evidence="7">Putative serine/threonine protein kinase</fullName>
    </submittedName>
</protein>
<dbReference type="EMBL" id="AP018365">
    <property type="protein sequence ID" value="BBA99607.1"/>
    <property type="molecule type" value="Genomic_DNA"/>
</dbReference>
<feature type="compositionally biased region" description="Pro residues" evidence="4">
    <location>
        <begin position="439"/>
        <end position="451"/>
    </location>
</feature>
<feature type="transmembrane region" description="Helical" evidence="5">
    <location>
        <begin position="492"/>
        <end position="511"/>
    </location>
</feature>
<feature type="compositionally biased region" description="Low complexity" evidence="4">
    <location>
        <begin position="404"/>
        <end position="438"/>
    </location>
</feature>
<dbReference type="PROSITE" id="PS50011">
    <property type="entry name" value="PROTEIN_KINASE_DOM"/>
    <property type="match status" value="1"/>
</dbReference>
<dbReference type="SMART" id="SM00220">
    <property type="entry name" value="S_TKc"/>
    <property type="match status" value="1"/>
</dbReference>
<dbReference type="Pfam" id="PF07714">
    <property type="entry name" value="PK_Tyr_Ser-Thr"/>
    <property type="match status" value="1"/>
</dbReference>
<sequence>MSERAGRKGGAVEEYAGRVLAERYRLPRPPADGFELVESRAFDTYSGQEVLVHQVLLPEVVSAEDGPDTAGDDGLDESARRALEAARSAAAIPDHPRLVQVFDIFVEDGSLWIASELVSARSLAAMLAERPLDAYRAAEVASDVLTALRALHATGWTHRNVTASTVLVCDDGRAMLAGLAAGAAQEALCGYDPVPEQVLAGGGEAESDDWHGPRSALEQERARQNRITVVGAVTERWAPEQAHEVHENWRLSPPVGPAADLWALGSLLFRSVQGHPPFPEESAAELVQLVCAEPPAFAEECGPLRPVVESLLRQDPEERPEAEELGGWLRSLIRSAPEPDVGVGTVQVPTDPAKLPVKRRRGELVRRRRKAAAAAEAGGTRHRRHARGKEARAGRPPKPPKLPKPAQASGPAGALGMSGLGAAPAGATATTAPMEAVRPAPPPRPPRPAVPAQPAAARGQRPAARPPIHEEDVVYRRPDGSDESPRRLGVKLLIAVLVILAAAVAYALLVMPHRGDGSGAKADRSVPASMPKPGAGKSDGKGGASTAPGSGTSAPATTPPAKPTTSAPASPAGPSLGPDFALRHDPAGFSVAVHTGWQRSGPNAQDEVTYAGDDLQLTVVPGRDRSSARGSDPVAYQLDEPELSDFRSSAWSSASGLQSLTLDGHPAAEGEYTYRNSSGQGVYARNLALLIDGKYHVVLVTGLDSQRAAVQQAFDRAVETYSAG</sequence>
<feature type="region of interest" description="Disordered" evidence="4">
    <location>
        <begin position="516"/>
        <end position="583"/>
    </location>
</feature>
<reference evidence="7 8" key="3">
    <citation type="journal article" date="2011" name="Nat. Chem. Biol.">
        <title>Reveromycin A biosynthesis uses RevG and RevJ for stereospecific spiroacetal formation.</title>
        <authorList>
            <person name="Takahashi S."/>
            <person name="Toyoda A."/>
            <person name="Sekiyama Y."/>
            <person name="Takagi H."/>
            <person name="Nogawa T."/>
            <person name="Uramoto M."/>
            <person name="Suzuki R."/>
            <person name="Koshino H."/>
            <person name="Kumano T."/>
            <person name="Panthee S."/>
            <person name="Dairi T."/>
            <person name="Ishikawa J."/>
            <person name="Ikeda H."/>
            <person name="Sakaki Y."/>
            <person name="Osada H."/>
        </authorList>
    </citation>
    <scope>NUCLEOTIDE SEQUENCE [LARGE SCALE GENOMIC DNA]</scope>
    <source>
        <strain evidence="7 8">SN-593</strain>
    </source>
</reference>
<comment type="similarity">
    <text evidence="1">Belongs to the protein kinase superfamily. STE Ser/Thr protein kinase family. STE20 subfamily.</text>
</comment>
<dbReference type="InterPro" id="IPR011009">
    <property type="entry name" value="Kinase-like_dom_sf"/>
</dbReference>
<evidence type="ECO:0000313" key="7">
    <source>
        <dbReference type="EMBL" id="BBA99607.1"/>
    </source>
</evidence>
<feature type="compositionally biased region" description="Low complexity" evidence="4">
    <location>
        <begin position="563"/>
        <end position="575"/>
    </location>
</feature>
<evidence type="ECO:0000256" key="4">
    <source>
        <dbReference type="SAM" id="MobiDB-lite"/>
    </source>
</evidence>
<feature type="compositionally biased region" description="Low complexity" evidence="4">
    <location>
        <begin position="452"/>
        <end position="463"/>
    </location>
</feature>
<dbReference type="Proteomes" id="UP000595703">
    <property type="component" value="Chromosome"/>
</dbReference>
<dbReference type="InterPro" id="IPR000719">
    <property type="entry name" value="Prot_kinase_dom"/>
</dbReference>
<proteinExistence type="inferred from homology"/>
<dbReference type="InterPro" id="IPR001245">
    <property type="entry name" value="Ser-Thr/Tyr_kinase_cat_dom"/>
</dbReference>